<accession>A0AAD9TFJ1</accession>
<reference evidence="5" key="1">
    <citation type="journal article" date="2023" name="Plant J.">
        <title>Genome sequences and population genomics provide insights into the demographic history, inbreeding, and mutation load of two 'living fossil' tree species of Dipteronia.</title>
        <authorList>
            <person name="Feng Y."/>
            <person name="Comes H.P."/>
            <person name="Chen J."/>
            <person name="Zhu S."/>
            <person name="Lu R."/>
            <person name="Zhang X."/>
            <person name="Li P."/>
            <person name="Qiu J."/>
            <person name="Olsen K.M."/>
            <person name="Qiu Y."/>
        </authorList>
    </citation>
    <scope>NUCLEOTIDE SEQUENCE</scope>
    <source>
        <strain evidence="5">KIB01</strain>
    </source>
</reference>
<dbReference type="AlphaFoldDB" id="A0AAD9TFJ1"/>
<evidence type="ECO:0000313" key="6">
    <source>
        <dbReference type="Proteomes" id="UP001280121"/>
    </source>
</evidence>
<evidence type="ECO:0000259" key="4">
    <source>
        <dbReference type="Pfam" id="PF01095"/>
    </source>
</evidence>
<protein>
    <recommendedName>
        <fullName evidence="4">Pectinesterase catalytic domain-containing protein</fullName>
    </recommendedName>
</protein>
<sequence length="89" mass="10208">MVPYFPAVFDERFIARDITFENTAGPENHQAVALCLGSDFSVFFRCSFKGYQDTVYVYSQRQFYLECDIYGTQDFICGDAITVIQSCNI</sequence>
<comment type="caution">
    <text evidence="5">The sequence shown here is derived from an EMBL/GenBank/DDBJ whole genome shotgun (WGS) entry which is preliminary data.</text>
</comment>
<name>A0AAD9TFJ1_9ROSI</name>
<dbReference type="GO" id="GO:0042545">
    <property type="term" value="P:cell wall modification"/>
    <property type="evidence" value="ECO:0007669"/>
    <property type="project" value="InterPro"/>
</dbReference>
<dbReference type="EMBL" id="JANJYI010000009">
    <property type="protein sequence ID" value="KAK2635167.1"/>
    <property type="molecule type" value="Genomic_DNA"/>
</dbReference>
<keyword evidence="3" id="KW-0063">Aspartyl esterase</keyword>
<dbReference type="Gene3D" id="2.160.20.10">
    <property type="entry name" value="Single-stranded right-handed beta-helix, Pectin lyase-like"/>
    <property type="match status" value="1"/>
</dbReference>
<dbReference type="GO" id="GO:0030599">
    <property type="term" value="F:pectinesterase activity"/>
    <property type="evidence" value="ECO:0007669"/>
    <property type="project" value="InterPro"/>
</dbReference>
<feature type="domain" description="Pectinesterase catalytic" evidence="4">
    <location>
        <begin position="7"/>
        <end position="89"/>
    </location>
</feature>
<dbReference type="InterPro" id="IPR011050">
    <property type="entry name" value="Pectin_lyase_fold/virulence"/>
</dbReference>
<comment type="pathway">
    <text evidence="1">Glycan metabolism; pectin degradation; 2-dehydro-3-deoxy-D-gluconate from pectin: step 1/5.</text>
</comment>
<dbReference type="SUPFAM" id="SSF51126">
    <property type="entry name" value="Pectin lyase-like"/>
    <property type="match status" value="1"/>
</dbReference>
<dbReference type="Pfam" id="PF01095">
    <property type="entry name" value="Pectinesterase"/>
    <property type="match status" value="1"/>
</dbReference>
<proteinExistence type="predicted"/>
<keyword evidence="2" id="KW-0378">Hydrolase</keyword>
<keyword evidence="6" id="KW-1185">Reference proteome</keyword>
<evidence type="ECO:0000256" key="3">
    <source>
        <dbReference type="ARBA" id="ARBA00023085"/>
    </source>
</evidence>
<dbReference type="InterPro" id="IPR012334">
    <property type="entry name" value="Pectin_lyas_fold"/>
</dbReference>
<gene>
    <name evidence="5" type="ORF">Ddye_029959</name>
</gene>
<dbReference type="InterPro" id="IPR000070">
    <property type="entry name" value="Pectinesterase_cat"/>
</dbReference>
<dbReference type="Proteomes" id="UP001280121">
    <property type="component" value="Unassembled WGS sequence"/>
</dbReference>
<evidence type="ECO:0000256" key="1">
    <source>
        <dbReference type="ARBA" id="ARBA00005184"/>
    </source>
</evidence>
<dbReference type="PANTHER" id="PTHR31707">
    <property type="entry name" value="PECTINESTERASE"/>
    <property type="match status" value="1"/>
</dbReference>
<evidence type="ECO:0000313" key="5">
    <source>
        <dbReference type="EMBL" id="KAK2635167.1"/>
    </source>
</evidence>
<evidence type="ECO:0000256" key="2">
    <source>
        <dbReference type="ARBA" id="ARBA00022801"/>
    </source>
</evidence>
<organism evidence="5 6">
    <name type="scientific">Dipteronia dyeriana</name>
    <dbReference type="NCBI Taxonomy" id="168575"/>
    <lineage>
        <taxon>Eukaryota</taxon>
        <taxon>Viridiplantae</taxon>
        <taxon>Streptophyta</taxon>
        <taxon>Embryophyta</taxon>
        <taxon>Tracheophyta</taxon>
        <taxon>Spermatophyta</taxon>
        <taxon>Magnoliopsida</taxon>
        <taxon>eudicotyledons</taxon>
        <taxon>Gunneridae</taxon>
        <taxon>Pentapetalae</taxon>
        <taxon>rosids</taxon>
        <taxon>malvids</taxon>
        <taxon>Sapindales</taxon>
        <taxon>Sapindaceae</taxon>
        <taxon>Hippocastanoideae</taxon>
        <taxon>Acereae</taxon>
        <taxon>Dipteronia</taxon>
    </lineage>
</organism>